<reference evidence="1 2" key="1">
    <citation type="submission" date="2020-01" db="EMBL/GenBank/DDBJ databases">
        <authorList>
            <person name="Chen J."/>
            <person name="Zhu S."/>
            <person name="Yang J."/>
        </authorList>
    </citation>
    <scope>NUCLEOTIDE SEQUENCE [LARGE SCALE GENOMIC DNA]</scope>
    <source>
        <strain evidence="1 2">345S023</strain>
    </source>
</reference>
<evidence type="ECO:0000313" key="1">
    <source>
        <dbReference type="EMBL" id="NDV93250.1"/>
    </source>
</evidence>
<keyword evidence="2" id="KW-1185">Reference proteome</keyword>
<dbReference type="Proteomes" id="UP000470213">
    <property type="component" value="Unassembled WGS sequence"/>
</dbReference>
<proteinExistence type="predicted"/>
<dbReference type="AlphaFoldDB" id="A0A7X5LR60"/>
<protein>
    <submittedName>
        <fullName evidence="1">Uncharacterized protein</fullName>
    </submittedName>
</protein>
<name>A0A7X5LR60_9ALTE</name>
<dbReference type="EMBL" id="JAAAWN010000061">
    <property type="protein sequence ID" value="NDV93250.1"/>
    <property type="molecule type" value="Genomic_DNA"/>
</dbReference>
<organism evidence="1 2">
    <name type="scientific">Alteromonas profundi</name>
    <dbReference type="NCBI Taxonomy" id="2696062"/>
    <lineage>
        <taxon>Bacteria</taxon>
        <taxon>Pseudomonadati</taxon>
        <taxon>Pseudomonadota</taxon>
        <taxon>Gammaproteobacteria</taxon>
        <taxon>Alteromonadales</taxon>
        <taxon>Alteromonadaceae</taxon>
        <taxon>Alteromonas/Salinimonas group</taxon>
        <taxon>Alteromonas</taxon>
    </lineage>
</organism>
<evidence type="ECO:0000313" key="2">
    <source>
        <dbReference type="Proteomes" id="UP000470213"/>
    </source>
</evidence>
<accession>A0A7X5LR60</accession>
<sequence length="195" mass="22759">MEDKKEYIDLYDGIQPPHLSFYSQAIRFNLESAIYSVESVTNILGEADTEEKLSVATDAILDAVQNMLVHTANLAKYFWETNKGQHKIHRKRAQNLRKVFDVSNNSVLKNKDLRNHLEHLDENIDKYLWSKPIVGRIFPAYVGPEMVRDNVPYHFFRAFFTDSGTFESLGLRFEMQPIVDELYSLYRRSFGETKT</sequence>
<dbReference type="RefSeq" id="WP_163088745.1">
    <property type="nucleotide sequence ID" value="NZ_JAAAWN010000061.1"/>
</dbReference>
<gene>
    <name evidence="1" type="ORF">GTH32_18965</name>
</gene>
<comment type="caution">
    <text evidence="1">The sequence shown here is derived from an EMBL/GenBank/DDBJ whole genome shotgun (WGS) entry which is preliminary data.</text>
</comment>